<comment type="caution">
    <text evidence="1">The sequence shown here is derived from an EMBL/GenBank/DDBJ whole genome shotgun (WGS) entry which is preliminary data.</text>
</comment>
<sequence>MFMSEEMEAKGSMMPPKVAPTFLQRLCDLLHQRVTVSLTCPNASPVAGTLHAVGQDYIELHNGSGSNTQATIIPIYNICAVQVAGAKDQICPPPQPYPGQPQYPVSPGMGMGPGMMPGCPPTGPCPPGGWSSPPGMGMGPMPGMMEVKDVKEEAKEEKEA</sequence>
<dbReference type="Proteomes" id="UP000009315">
    <property type="component" value="Unassembled WGS sequence"/>
</dbReference>
<organism evidence="1 2">
    <name type="scientific">Desulforamulus hydrothermalis Lam5 = DSM 18033</name>
    <dbReference type="NCBI Taxonomy" id="1121428"/>
    <lineage>
        <taxon>Bacteria</taxon>
        <taxon>Bacillati</taxon>
        <taxon>Bacillota</taxon>
        <taxon>Clostridia</taxon>
        <taxon>Eubacteriales</taxon>
        <taxon>Peptococcaceae</taxon>
        <taxon>Desulforamulus</taxon>
    </lineage>
</organism>
<dbReference type="EMBL" id="CAOS01000013">
    <property type="protein sequence ID" value="CCO09123.1"/>
    <property type="molecule type" value="Genomic_DNA"/>
</dbReference>
<accession>K8EBR3</accession>
<dbReference type="RefSeq" id="WP_008412952.1">
    <property type="nucleotide sequence ID" value="NZ_CAOS01000013.1"/>
</dbReference>
<evidence type="ECO:0000313" key="1">
    <source>
        <dbReference type="EMBL" id="CCO09123.1"/>
    </source>
</evidence>
<evidence type="ECO:0000313" key="2">
    <source>
        <dbReference type="Proteomes" id="UP000009315"/>
    </source>
</evidence>
<dbReference type="AlphaFoldDB" id="K8EBR3"/>
<reference evidence="1 2" key="1">
    <citation type="journal article" date="2013" name="Genome Announc.">
        <title>Genome Sequence of the Sulfate-Reducing Bacterium Desulfotomaculum hydrothermale Lam5(T).</title>
        <authorList>
            <person name="Amin O."/>
            <person name="Fardeau M.L."/>
            <person name="Valette O."/>
            <person name="Hirschler-Rea A."/>
            <person name="Barbe V."/>
            <person name="Medigue C."/>
            <person name="Vacherie B."/>
            <person name="Ollivier B."/>
            <person name="Bertin P.N."/>
            <person name="Dolla A."/>
        </authorList>
    </citation>
    <scope>NUCLEOTIDE SEQUENCE [LARGE SCALE GENOMIC DNA]</scope>
    <source>
        <strain evidence="2">Lam5 / DSM 18033</strain>
    </source>
</reference>
<protein>
    <submittedName>
        <fullName evidence="1">Uncharacterized protein</fullName>
    </submittedName>
</protein>
<gene>
    <name evidence="1" type="ORF">DESHY_60295</name>
</gene>
<keyword evidence="2" id="KW-1185">Reference proteome</keyword>
<proteinExistence type="predicted"/>
<name>K8EBR3_9FIRM</name>